<dbReference type="AlphaFoldDB" id="A0A4R0MN99"/>
<dbReference type="Gene3D" id="3.10.180.10">
    <property type="entry name" value="2,3-Dihydroxybiphenyl 1,2-Dioxygenase, domain 1"/>
    <property type="match status" value="1"/>
</dbReference>
<dbReference type="RefSeq" id="WP_131555227.1">
    <property type="nucleotide sequence ID" value="NZ_SJSK01000006.1"/>
</dbReference>
<sequence length="120" mass="13937">MLTNINPKLPMRNKAITRDFYINKLGFEPLAKADYDGYLIVQKDNIEIHFFEFVDLDPSENYGQVYIRTNNIEEWYDLALLKQLHIPTAGHLHVKPWGQKEFALLDPDSNSLTFGQAILL</sequence>
<evidence type="ECO:0000256" key="1">
    <source>
        <dbReference type="ARBA" id="ARBA00011051"/>
    </source>
</evidence>
<dbReference type="InterPro" id="IPR037523">
    <property type="entry name" value="VOC_core"/>
</dbReference>
<keyword evidence="6" id="KW-1185">Reference proteome</keyword>
<gene>
    <name evidence="5" type="ORF">EZ428_21090</name>
</gene>
<evidence type="ECO:0000313" key="5">
    <source>
        <dbReference type="EMBL" id="TCC88220.1"/>
    </source>
</evidence>
<dbReference type="InterPro" id="IPR029068">
    <property type="entry name" value="Glyas_Bleomycin-R_OHBP_Dase"/>
</dbReference>
<feature type="domain" description="VOC" evidence="4">
    <location>
        <begin position="1"/>
        <end position="117"/>
    </location>
</feature>
<dbReference type="EMBL" id="SJSK01000006">
    <property type="protein sequence ID" value="TCC88220.1"/>
    <property type="molecule type" value="Genomic_DNA"/>
</dbReference>
<dbReference type="Proteomes" id="UP000292884">
    <property type="component" value="Unassembled WGS sequence"/>
</dbReference>
<dbReference type="GO" id="GO:0046677">
    <property type="term" value="P:response to antibiotic"/>
    <property type="evidence" value="ECO:0007669"/>
    <property type="project" value="UniProtKB-KW"/>
</dbReference>
<evidence type="ECO:0000256" key="2">
    <source>
        <dbReference type="ARBA" id="ARBA00021572"/>
    </source>
</evidence>
<name>A0A4R0MN99_9SPHI</name>
<dbReference type="PROSITE" id="PS51819">
    <property type="entry name" value="VOC"/>
    <property type="match status" value="1"/>
</dbReference>
<dbReference type="SUPFAM" id="SSF54593">
    <property type="entry name" value="Glyoxalase/Bleomycin resistance protein/Dihydroxybiphenyl dioxygenase"/>
    <property type="match status" value="1"/>
</dbReference>
<accession>A0A4R0MN99</accession>
<dbReference type="Pfam" id="PF00903">
    <property type="entry name" value="Glyoxalase"/>
    <property type="match status" value="1"/>
</dbReference>
<protein>
    <recommendedName>
        <fullName evidence="2">Bleomycin resistance protein</fullName>
    </recommendedName>
</protein>
<proteinExistence type="inferred from homology"/>
<evidence type="ECO:0000256" key="3">
    <source>
        <dbReference type="ARBA" id="ARBA00023251"/>
    </source>
</evidence>
<evidence type="ECO:0000313" key="6">
    <source>
        <dbReference type="Proteomes" id="UP000292884"/>
    </source>
</evidence>
<dbReference type="InterPro" id="IPR000335">
    <property type="entry name" value="Bleomycin-R"/>
</dbReference>
<keyword evidence="3" id="KW-0046">Antibiotic resistance</keyword>
<organism evidence="5 6">
    <name type="scientific">Pedobacter frigiditerrae</name>
    <dbReference type="NCBI Taxonomy" id="2530452"/>
    <lineage>
        <taxon>Bacteria</taxon>
        <taxon>Pseudomonadati</taxon>
        <taxon>Bacteroidota</taxon>
        <taxon>Sphingobacteriia</taxon>
        <taxon>Sphingobacteriales</taxon>
        <taxon>Sphingobacteriaceae</taxon>
        <taxon>Pedobacter</taxon>
    </lineage>
</organism>
<dbReference type="InterPro" id="IPR004360">
    <property type="entry name" value="Glyas_Fos-R_dOase_dom"/>
</dbReference>
<evidence type="ECO:0000259" key="4">
    <source>
        <dbReference type="PROSITE" id="PS51819"/>
    </source>
</evidence>
<dbReference type="CDD" id="cd08349">
    <property type="entry name" value="BLMA_like"/>
    <property type="match status" value="1"/>
</dbReference>
<comment type="caution">
    <text evidence="5">The sequence shown here is derived from an EMBL/GenBank/DDBJ whole genome shotgun (WGS) entry which is preliminary data.</text>
</comment>
<reference evidence="5 6" key="1">
    <citation type="submission" date="2019-02" db="EMBL/GenBank/DDBJ databases">
        <title>Pedobacter sp. RP-1-13 sp. nov., isolated from Arctic soil.</title>
        <authorList>
            <person name="Dahal R.H."/>
        </authorList>
    </citation>
    <scope>NUCLEOTIDE SEQUENCE [LARGE SCALE GENOMIC DNA]</scope>
    <source>
        <strain evidence="5 6">RP-1-13</strain>
    </source>
</reference>
<dbReference type="OrthoDB" id="66829at2"/>
<comment type="similarity">
    <text evidence="1">Belongs to the bleomycin resistance protein family.</text>
</comment>